<dbReference type="AlphaFoldDB" id="A0A3G6J7R1"/>
<dbReference type="Proteomes" id="UP000269019">
    <property type="component" value="Chromosome"/>
</dbReference>
<accession>A0A3G6J7R1</accession>
<protein>
    <recommendedName>
        <fullName evidence="5">Secreted protein</fullName>
    </recommendedName>
</protein>
<dbReference type="EMBL" id="CP033896">
    <property type="protein sequence ID" value="AZA14145.1"/>
    <property type="molecule type" value="Genomic_DNA"/>
</dbReference>
<name>A0A3G6J7R1_9CORY</name>
<keyword evidence="4" id="KW-1185">Reference proteome</keyword>
<keyword evidence="1" id="KW-1133">Transmembrane helix</keyword>
<evidence type="ECO:0000313" key="4">
    <source>
        <dbReference type="Proteomes" id="UP000269019"/>
    </source>
</evidence>
<gene>
    <name evidence="3" type="ORF">CCHOA_08790</name>
</gene>
<evidence type="ECO:0000256" key="2">
    <source>
        <dbReference type="SAM" id="SignalP"/>
    </source>
</evidence>
<evidence type="ECO:0008006" key="5">
    <source>
        <dbReference type="Google" id="ProtNLM"/>
    </source>
</evidence>
<keyword evidence="1" id="KW-0472">Membrane</keyword>
<organism evidence="3 4">
    <name type="scientific">Corynebacterium choanae</name>
    <dbReference type="NCBI Taxonomy" id="1862358"/>
    <lineage>
        <taxon>Bacteria</taxon>
        <taxon>Bacillati</taxon>
        <taxon>Actinomycetota</taxon>
        <taxon>Actinomycetes</taxon>
        <taxon>Mycobacteriales</taxon>
        <taxon>Corynebacteriaceae</taxon>
        <taxon>Corynebacterium</taxon>
    </lineage>
</organism>
<keyword evidence="1" id="KW-0812">Transmembrane</keyword>
<keyword evidence="2" id="KW-0732">Signal</keyword>
<evidence type="ECO:0000256" key="1">
    <source>
        <dbReference type="SAM" id="Phobius"/>
    </source>
</evidence>
<feature type="chain" id="PRO_5018330297" description="Secreted protein" evidence="2">
    <location>
        <begin position="30"/>
        <end position="95"/>
    </location>
</feature>
<feature type="transmembrane region" description="Helical" evidence="1">
    <location>
        <begin position="53"/>
        <end position="74"/>
    </location>
</feature>
<sequence length="95" mass="9497" precursor="true">MRLTRFTKGIVAAGTALALATTAVAPAQADTLTGSADSVAASSAIGSSSALSLVGALLSATITVLFWVGLYNLAVLNNVIHNVETVKVPIAGFPQ</sequence>
<reference evidence="3 4" key="1">
    <citation type="submission" date="2018-11" db="EMBL/GenBank/DDBJ databases">
        <authorList>
            <person name="Kleinhagauer T."/>
            <person name="Glaeser S.P."/>
            <person name="Spergser J."/>
            <person name="Ruckert C."/>
            <person name="Kaempfer P."/>
            <person name="Busse H.-J."/>
        </authorList>
    </citation>
    <scope>NUCLEOTIDE SEQUENCE [LARGE SCALE GENOMIC DNA]</scope>
    <source>
        <strain evidence="3 4">200CH</strain>
    </source>
</reference>
<dbReference type="RefSeq" id="WP_123929131.1">
    <property type="nucleotide sequence ID" value="NZ_CP033896.1"/>
</dbReference>
<evidence type="ECO:0000313" key="3">
    <source>
        <dbReference type="EMBL" id="AZA14145.1"/>
    </source>
</evidence>
<proteinExistence type="predicted"/>
<feature type="signal peptide" evidence="2">
    <location>
        <begin position="1"/>
        <end position="29"/>
    </location>
</feature>
<dbReference type="KEGG" id="ccho:CCHOA_08790"/>